<feature type="transmembrane region" description="Helical" evidence="1">
    <location>
        <begin position="66"/>
        <end position="91"/>
    </location>
</feature>
<name>A0A414P1X1_9FIRM</name>
<evidence type="ECO:0000313" key="4">
    <source>
        <dbReference type="Proteomes" id="UP000284902"/>
    </source>
</evidence>
<evidence type="ECO:0000259" key="2">
    <source>
        <dbReference type="Pfam" id="PF01757"/>
    </source>
</evidence>
<proteinExistence type="predicted"/>
<dbReference type="Proteomes" id="UP000284902">
    <property type="component" value="Unassembled WGS sequence"/>
</dbReference>
<dbReference type="InterPro" id="IPR002656">
    <property type="entry name" value="Acyl_transf_3_dom"/>
</dbReference>
<reference evidence="3 4" key="1">
    <citation type="submission" date="2018-08" db="EMBL/GenBank/DDBJ databases">
        <title>A genome reference for cultivated species of the human gut microbiota.</title>
        <authorList>
            <person name="Zou Y."/>
            <person name="Xue W."/>
            <person name="Luo G."/>
        </authorList>
    </citation>
    <scope>NUCLEOTIDE SEQUENCE [LARGE SCALE GENOMIC DNA]</scope>
    <source>
        <strain evidence="3 4">AM25-1LB</strain>
    </source>
</reference>
<accession>A0A414P1X1</accession>
<dbReference type="EMBL" id="QRHG01000040">
    <property type="protein sequence ID" value="RHF57655.1"/>
    <property type="molecule type" value="Genomic_DNA"/>
</dbReference>
<keyword evidence="1" id="KW-0812">Transmembrane</keyword>
<feature type="transmembrane region" description="Helical" evidence="1">
    <location>
        <begin position="137"/>
        <end position="160"/>
    </location>
</feature>
<protein>
    <submittedName>
        <fullName evidence="3">Acyltransferase</fullName>
    </submittedName>
</protein>
<sequence>MRIISMFGIIILHILGAGGNLRGEADSLNYWVVWFLEIMAYCSVDLFALLSGYLSCDKKKFSSYRIVELLSMVAFYCLLITVIFLCCAPSYVGGIKGIVKALFPFFAGRYWYITCYIALFFLMPYLNILINKMNNYLLAKLCLILVLLFSLIPSLCFTDLFRLESGYSTAWLIVCYILGAYLKRSDKKIFKGYELLIFFASSFAILGVHAMSYFIVSKEFYEVVNYRTANYVFPLILLSAVMLLQLGARMSLKHLNGKLKTFLVFLSTIVFDVYVIHCHILIYNYLITGNFKWILEYHPILIPVLVGLCAVAIFIVCAIIGKLRIILFSLIHLDKGFSWISRRLDKCLEWSD</sequence>
<keyword evidence="1" id="KW-0472">Membrane</keyword>
<feature type="transmembrane region" description="Helical" evidence="1">
    <location>
        <begin position="262"/>
        <end position="288"/>
    </location>
</feature>
<evidence type="ECO:0000313" key="3">
    <source>
        <dbReference type="EMBL" id="RHF57655.1"/>
    </source>
</evidence>
<feature type="transmembrane region" description="Helical" evidence="1">
    <location>
        <begin position="300"/>
        <end position="321"/>
    </location>
</feature>
<organism evidence="3 4">
    <name type="scientific">[Ruminococcus] lactaris</name>
    <dbReference type="NCBI Taxonomy" id="46228"/>
    <lineage>
        <taxon>Bacteria</taxon>
        <taxon>Bacillati</taxon>
        <taxon>Bacillota</taxon>
        <taxon>Clostridia</taxon>
        <taxon>Lachnospirales</taxon>
        <taxon>Lachnospiraceae</taxon>
        <taxon>Mediterraneibacter</taxon>
    </lineage>
</organism>
<dbReference type="GO" id="GO:0016747">
    <property type="term" value="F:acyltransferase activity, transferring groups other than amino-acyl groups"/>
    <property type="evidence" value="ECO:0007669"/>
    <property type="project" value="InterPro"/>
</dbReference>
<feature type="domain" description="Acyltransferase 3" evidence="2">
    <location>
        <begin position="1"/>
        <end position="317"/>
    </location>
</feature>
<gene>
    <name evidence="3" type="ORF">DW672_11805</name>
</gene>
<evidence type="ECO:0000256" key="1">
    <source>
        <dbReference type="SAM" id="Phobius"/>
    </source>
</evidence>
<keyword evidence="3" id="KW-0012">Acyltransferase</keyword>
<feature type="transmembrane region" description="Helical" evidence="1">
    <location>
        <begin position="33"/>
        <end position="54"/>
    </location>
</feature>
<dbReference type="Pfam" id="PF01757">
    <property type="entry name" value="Acyl_transf_3"/>
    <property type="match status" value="1"/>
</dbReference>
<feature type="transmembrane region" description="Helical" evidence="1">
    <location>
        <begin position="228"/>
        <end position="250"/>
    </location>
</feature>
<keyword evidence="1" id="KW-1133">Transmembrane helix</keyword>
<dbReference type="AlphaFoldDB" id="A0A414P1X1"/>
<keyword evidence="3" id="KW-0808">Transferase</keyword>
<feature type="transmembrane region" description="Helical" evidence="1">
    <location>
        <begin position="111"/>
        <end position="130"/>
    </location>
</feature>
<feature type="transmembrane region" description="Helical" evidence="1">
    <location>
        <begin position="195"/>
        <end position="216"/>
    </location>
</feature>
<comment type="caution">
    <text evidence="3">The sequence shown here is derived from an EMBL/GenBank/DDBJ whole genome shotgun (WGS) entry which is preliminary data.</text>
</comment>
<feature type="transmembrane region" description="Helical" evidence="1">
    <location>
        <begin position="166"/>
        <end position="183"/>
    </location>
</feature>